<accession>A0ABW4ZIL1</accession>
<keyword evidence="3" id="KW-1185">Reference proteome</keyword>
<sequence>MKKKIKKVLFVAVFFLAKPGFSQTLPMLKIVQTPALQKADIFIGNELFTSLLYADSLKKAVLFPVNASGNVPVTRGWPITPKAGDQIDHPHQIGVWLNYGDINGADYWNNSTSIDTNKKAYGTIKFNRVVSAKNGKGKAELVTSSTWYNPKGRPMLEETSTYTFSVMGKDRIIDRKTALKAIENISFKDNKEGLFAIRVSRELEHTSAKPVKVYTAEGTKSVLENDNLTGRYESSTGIQGEAVFGTRSNWLKLSGKVSGNPVSVAIIDHPENVGYPGYWMARGYGLFAINPLGAAAYTNGKETLNFSLSKGKTVLFKHRLVISSALDNARMEQLSNSF</sequence>
<gene>
    <name evidence="2" type="ORF">ACFSJU_05290</name>
</gene>
<protein>
    <submittedName>
        <fullName evidence="2">PmoA family protein</fullName>
    </submittedName>
</protein>
<evidence type="ECO:0000313" key="2">
    <source>
        <dbReference type="EMBL" id="MFD2161798.1"/>
    </source>
</evidence>
<dbReference type="Pfam" id="PF14100">
    <property type="entry name" value="DUF6807"/>
    <property type="match status" value="1"/>
</dbReference>
<reference evidence="3" key="1">
    <citation type="journal article" date="2019" name="Int. J. Syst. Evol. Microbiol.">
        <title>The Global Catalogue of Microorganisms (GCM) 10K type strain sequencing project: providing services to taxonomists for standard genome sequencing and annotation.</title>
        <authorList>
            <consortium name="The Broad Institute Genomics Platform"/>
            <consortium name="The Broad Institute Genome Sequencing Center for Infectious Disease"/>
            <person name="Wu L."/>
            <person name="Ma J."/>
        </authorList>
    </citation>
    <scope>NUCLEOTIDE SEQUENCE [LARGE SCALE GENOMIC DNA]</scope>
    <source>
        <strain evidence="3">KCTC 42217</strain>
    </source>
</reference>
<feature type="signal peptide" evidence="1">
    <location>
        <begin position="1"/>
        <end position="22"/>
    </location>
</feature>
<organism evidence="2 3">
    <name type="scientific">Paradesertivirga mongoliensis</name>
    <dbReference type="NCBI Taxonomy" id="2100740"/>
    <lineage>
        <taxon>Bacteria</taxon>
        <taxon>Pseudomonadati</taxon>
        <taxon>Bacteroidota</taxon>
        <taxon>Sphingobacteriia</taxon>
        <taxon>Sphingobacteriales</taxon>
        <taxon>Sphingobacteriaceae</taxon>
        <taxon>Paradesertivirga</taxon>
    </lineage>
</organism>
<dbReference type="EMBL" id="JBHUHZ010000001">
    <property type="protein sequence ID" value="MFD2161798.1"/>
    <property type="molecule type" value="Genomic_DNA"/>
</dbReference>
<evidence type="ECO:0000256" key="1">
    <source>
        <dbReference type="SAM" id="SignalP"/>
    </source>
</evidence>
<dbReference type="InterPro" id="IPR029475">
    <property type="entry name" value="DUF6807"/>
</dbReference>
<name>A0ABW4ZIL1_9SPHI</name>
<feature type="chain" id="PRO_5046126287" evidence="1">
    <location>
        <begin position="23"/>
        <end position="338"/>
    </location>
</feature>
<proteinExistence type="predicted"/>
<dbReference type="Proteomes" id="UP001597387">
    <property type="component" value="Unassembled WGS sequence"/>
</dbReference>
<evidence type="ECO:0000313" key="3">
    <source>
        <dbReference type="Proteomes" id="UP001597387"/>
    </source>
</evidence>
<comment type="caution">
    <text evidence="2">The sequence shown here is derived from an EMBL/GenBank/DDBJ whole genome shotgun (WGS) entry which is preliminary data.</text>
</comment>
<keyword evidence="1" id="KW-0732">Signal</keyword>
<dbReference type="RefSeq" id="WP_255898535.1">
    <property type="nucleotide sequence ID" value="NZ_JAFMZO010000001.1"/>
</dbReference>